<dbReference type="AlphaFoldDB" id="A0A923S7W0"/>
<keyword evidence="2" id="KW-0732">Signal</keyword>
<name>A0A923S7W0_9FIRM</name>
<dbReference type="GO" id="GO:0008237">
    <property type="term" value="F:metallopeptidase activity"/>
    <property type="evidence" value="ECO:0007669"/>
    <property type="project" value="InterPro"/>
</dbReference>
<feature type="signal peptide" evidence="2">
    <location>
        <begin position="1"/>
        <end position="27"/>
    </location>
</feature>
<dbReference type="RefSeq" id="WP_187015335.1">
    <property type="nucleotide sequence ID" value="NZ_JACOQI010000012.1"/>
</dbReference>
<evidence type="ECO:0000313" key="5">
    <source>
        <dbReference type="Proteomes" id="UP000620327"/>
    </source>
</evidence>
<dbReference type="Proteomes" id="UP000620327">
    <property type="component" value="Unassembled WGS sequence"/>
</dbReference>
<accession>A0A923S7W0</accession>
<evidence type="ECO:0000259" key="3">
    <source>
        <dbReference type="PROSITE" id="PS51272"/>
    </source>
</evidence>
<dbReference type="InterPro" id="IPR024079">
    <property type="entry name" value="MetalloPept_cat_dom_sf"/>
</dbReference>
<keyword evidence="5" id="KW-1185">Reference proteome</keyword>
<dbReference type="CDD" id="cd20184">
    <property type="entry name" value="M34_peptidase_like"/>
    <property type="match status" value="1"/>
</dbReference>
<gene>
    <name evidence="4" type="ORF">H8Z83_12405</name>
</gene>
<dbReference type="Gene3D" id="3.40.390.10">
    <property type="entry name" value="Collagenase (Catalytic Domain)"/>
    <property type="match status" value="1"/>
</dbReference>
<keyword evidence="1" id="KW-0677">Repeat</keyword>
<dbReference type="Pfam" id="PF07737">
    <property type="entry name" value="ATLF"/>
    <property type="match status" value="1"/>
</dbReference>
<evidence type="ECO:0000256" key="2">
    <source>
        <dbReference type="SAM" id="SignalP"/>
    </source>
</evidence>
<dbReference type="SUPFAM" id="SSF55486">
    <property type="entry name" value="Metalloproteases ('zincins'), catalytic domain"/>
    <property type="match status" value="1"/>
</dbReference>
<dbReference type="EMBL" id="JACOQI010000012">
    <property type="protein sequence ID" value="MBC5771110.1"/>
    <property type="molecule type" value="Genomic_DNA"/>
</dbReference>
<evidence type="ECO:0000256" key="1">
    <source>
        <dbReference type="ARBA" id="ARBA00022737"/>
    </source>
</evidence>
<protein>
    <submittedName>
        <fullName evidence="4">S-layer homology domain-containing protein</fullName>
    </submittedName>
</protein>
<dbReference type="Pfam" id="PF00395">
    <property type="entry name" value="SLH"/>
    <property type="match status" value="1"/>
</dbReference>
<feature type="domain" description="SLH" evidence="3">
    <location>
        <begin position="28"/>
        <end position="91"/>
    </location>
</feature>
<evidence type="ECO:0000313" key="4">
    <source>
        <dbReference type="EMBL" id="MBC5771110.1"/>
    </source>
</evidence>
<comment type="caution">
    <text evidence="4">The sequence shown here is derived from an EMBL/GenBank/DDBJ whole genome shotgun (WGS) entry which is preliminary data.</text>
</comment>
<dbReference type="PROSITE" id="PS51272">
    <property type="entry name" value="SLH"/>
    <property type="match status" value="1"/>
</dbReference>
<dbReference type="InterPro" id="IPR014781">
    <property type="entry name" value="Anthrax_toxin_lethal/edema_N/C"/>
</dbReference>
<proteinExistence type="predicted"/>
<feature type="chain" id="PRO_5036973440" evidence="2">
    <location>
        <begin position="28"/>
        <end position="356"/>
    </location>
</feature>
<dbReference type="PROSITE" id="PS51257">
    <property type="entry name" value="PROKAR_LIPOPROTEIN"/>
    <property type="match status" value="1"/>
</dbReference>
<reference evidence="4" key="1">
    <citation type="submission" date="2020-08" db="EMBL/GenBank/DDBJ databases">
        <title>Genome public.</title>
        <authorList>
            <person name="Liu C."/>
            <person name="Sun Q."/>
        </authorList>
    </citation>
    <scope>NUCLEOTIDE SEQUENCE</scope>
    <source>
        <strain evidence="4">BX15</strain>
    </source>
</reference>
<dbReference type="InterPro" id="IPR001119">
    <property type="entry name" value="SLH_dom"/>
</dbReference>
<organism evidence="4 5">
    <name type="scientific">Dysosmobacter segnis</name>
    <dbReference type="NCBI Taxonomy" id="2763042"/>
    <lineage>
        <taxon>Bacteria</taxon>
        <taxon>Bacillati</taxon>
        <taxon>Bacillota</taxon>
        <taxon>Clostridia</taxon>
        <taxon>Eubacteriales</taxon>
        <taxon>Oscillospiraceae</taxon>
        <taxon>Dysosmobacter</taxon>
    </lineage>
</organism>
<sequence length="356" mass="39096">MKMIVRRTALAVCTLVLALILPTAASAACTGFDDVPETVDCYESVIYLAECEIAAGTGNDCFSPEQLITVEQWAVMLCRAYGVETIGDSWQDVGRSGVVEAYRQGWLNETAFSAPCSPMCRSVLVESAFAAADVPVYDSTLYEGGTSLSTADNILRVGRELGLCSDDADANALVTRGEAAIILHAVLTQSFRIEEPPVPVTLVNAAGVNVNDYLLALRQVPEPVLATFNATGWTYRIDFDYISELSKQLNMSCIGATSYGQKTIYISEASATLHEFGHFLDYALGFPAEHERLYLAESQNSSLRDYAKTNSREFFADCFVYWITYSADKKRMDDFRDAAPQTYAYMKKLATNNWGA</sequence>